<gene>
    <name evidence="1" type="ORF">LCGC14_2567870</name>
</gene>
<name>A0A0F9CU84_9ZZZZ</name>
<dbReference type="EMBL" id="LAZR01042563">
    <property type="protein sequence ID" value="KKL09236.1"/>
    <property type="molecule type" value="Genomic_DNA"/>
</dbReference>
<dbReference type="AlphaFoldDB" id="A0A0F9CU84"/>
<sequence length="54" mass="6379">MYPNLTEEEYDTLMIKARYETMGWDTESPPRWEFELDETGTKLVPKNKIGVEVP</sequence>
<protein>
    <submittedName>
        <fullName evidence="1">Uncharacterized protein</fullName>
    </submittedName>
</protein>
<evidence type="ECO:0000313" key="1">
    <source>
        <dbReference type="EMBL" id="KKL09236.1"/>
    </source>
</evidence>
<reference evidence="1" key="1">
    <citation type="journal article" date="2015" name="Nature">
        <title>Complex archaea that bridge the gap between prokaryotes and eukaryotes.</title>
        <authorList>
            <person name="Spang A."/>
            <person name="Saw J.H."/>
            <person name="Jorgensen S.L."/>
            <person name="Zaremba-Niedzwiedzka K."/>
            <person name="Martijn J."/>
            <person name="Lind A.E."/>
            <person name="van Eijk R."/>
            <person name="Schleper C."/>
            <person name="Guy L."/>
            <person name="Ettema T.J."/>
        </authorList>
    </citation>
    <scope>NUCLEOTIDE SEQUENCE</scope>
</reference>
<comment type="caution">
    <text evidence="1">The sequence shown here is derived from an EMBL/GenBank/DDBJ whole genome shotgun (WGS) entry which is preliminary data.</text>
</comment>
<accession>A0A0F9CU84</accession>
<organism evidence="1">
    <name type="scientific">marine sediment metagenome</name>
    <dbReference type="NCBI Taxonomy" id="412755"/>
    <lineage>
        <taxon>unclassified sequences</taxon>
        <taxon>metagenomes</taxon>
        <taxon>ecological metagenomes</taxon>
    </lineage>
</organism>
<proteinExistence type="predicted"/>